<name>A0A645DDN1_9ZZZZ</name>
<accession>A0A645DDN1</accession>
<dbReference type="EMBL" id="VSSQ01035326">
    <property type="protein sequence ID" value="MPM87524.1"/>
    <property type="molecule type" value="Genomic_DNA"/>
</dbReference>
<protein>
    <recommendedName>
        <fullName evidence="2">DUF4380 domain-containing protein</fullName>
    </recommendedName>
</protein>
<dbReference type="AlphaFoldDB" id="A0A645DDN1"/>
<evidence type="ECO:0000313" key="1">
    <source>
        <dbReference type="EMBL" id="MPM87524.1"/>
    </source>
</evidence>
<dbReference type="InterPro" id="IPR046713">
    <property type="entry name" value="DUF6786"/>
</dbReference>
<organism evidence="1">
    <name type="scientific">bioreactor metagenome</name>
    <dbReference type="NCBI Taxonomy" id="1076179"/>
    <lineage>
        <taxon>unclassified sequences</taxon>
        <taxon>metagenomes</taxon>
        <taxon>ecological metagenomes</taxon>
    </lineage>
</organism>
<dbReference type="Pfam" id="PF20583">
    <property type="entry name" value="DUF6786"/>
    <property type="match status" value="1"/>
</dbReference>
<comment type="caution">
    <text evidence="1">The sequence shown here is derived from an EMBL/GenBank/DDBJ whole genome shotgun (WGS) entry which is preliminary data.</text>
</comment>
<sequence>MTGIELIELLNRSYRRWHLTGDMENGVIAALDLEGRLFTIINGQVINRVLPSAIEKRSNKNAYQNPGGDALWPAPEGTTLGYEYPTGHWRVPPSITGAVWEVVSAEENKTVLRTEIDLINNQQTGLPCEFERHIKIETKKNVLIQNVTELIRYVGKKTINNGEFMLAPWSLCQFDSDERGKVVIPVSDEENVWDLYSSSGQQRFIKDNQLIVNTKTDQRFQLGLSEKVDWIEYFAGDEFRVKRSVLNSVPTHRYIDIADDSPDKTPSAKGVKLSVYCDPSGFMEIEGCGRCPDMLTTDMEMSVDILTEYVVTEYK</sequence>
<gene>
    <name evidence="1" type="ORF">SDC9_134621</name>
</gene>
<evidence type="ECO:0008006" key="2">
    <source>
        <dbReference type="Google" id="ProtNLM"/>
    </source>
</evidence>
<proteinExistence type="predicted"/>
<reference evidence="1" key="1">
    <citation type="submission" date="2019-08" db="EMBL/GenBank/DDBJ databases">
        <authorList>
            <person name="Kucharzyk K."/>
            <person name="Murdoch R.W."/>
            <person name="Higgins S."/>
            <person name="Loffler F."/>
        </authorList>
    </citation>
    <scope>NUCLEOTIDE SEQUENCE</scope>
</reference>